<dbReference type="GO" id="GO:0005047">
    <property type="term" value="F:signal recognition particle binding"/>
    <property type="evidence" value="ECO:0007669"/>
    <property type="project" value="InterPro"/>
</dbReference>
<keyword evidence="5 10" id="KW-0694">RNA-binding</keyword>
<dbReference type="InterPro" id="IPR038253">
    <property type="entry name" value="SRP68_N_sf"/>
</dbReference>
<evidence type="ECO:0000256" key="7">
    <source>
        <dbReference type="ARBA" id="ARBA00023242"/>
    </source>
</evidence>
<keyword evidence="12" id="KW-1185">Reference proteome</keyword>
<dbReference type="OrthoDB" id="10255118at2759"/>
<protein>
    <recommendedName>
        <fullName evidence="9 10">Signal recognition particle subunit SRP68</fullName>
        <shortName evidence="10">SRP68</shortName>
    </recommendedName>
</protein>
<keyword evidence="6 10" id="KW-0733">Signal recognition particle</keyword>
<dbReference type="EMBL" id="ML978714">
    <property type="protein sequence ID" value="KAF2089497.1"/>
    <property type="molecule type" value="Genomic_DNA"/>
</dbReference>
<dbReference type="Gene3D" id="1.10.3450.40">
    <property type="entry name" value="Signal recognition particle, SRP68 subunit, RNA-binding domain"/>
    <property type="match status" value="1"/>
</dbReference>
<evidence type="ECO:0000313" key="11">
    <source>
        <dbReference type="EMBL" id="KAF2089497.1"/>
    </source>
</evidence>
<evidence type="ECO:0000256" key="8">
    <source>
        <dbReference type="ARBA" id="ARBA00023274"/>
    </source>
</evidence>
<dbReference type="CDD" id="cd15481">
    <property type="entry name" value="SRP68-RBD"/>
    <property type="match status" value="1"/>
</dbReference>
<dbReference type="GO" id="GO:0030942">
    <property type="term" value="F:endoplasmic reticulum signal peptide binding"/>
    <property type="evidence" value="ECO:0007669"/>
    <property type="project" value="InterPro"/>
</dbReference>
<dbReference type="PIRSF" id="PIRSF038995">
    <property type="entry name" value="SRP68"/>
    <property type="match status" value="1"/>
</dbReference>
<dbReference type="GO" id="GO:0006614">
    <property type="term" value="P:SRP-dependent cotranslational protein targeting to membrane"/>
    <property type="evidence" value="ECO:0007669"/>
    <property type="project" value="InterPro"/>
</dbReference>
<evidence type="ECO:0000313" key="12">
    <source>
        <dbReference type="Proteomes" id="UP000799776"/>
    </source>
</evidence>
<keyword evidence="7" id="KW-0539">Nucleus</keyword>
<dbReference type="GO" id="GO:0008312">
    <property type="term" value="F:7S RNA binding"/>
    <property type="evidence" value="ECO:0007669"/>
    <property type="project" value="InterPro"/>
</dbReference>
<dbReference type="AlphaFoldDB" id="A0A6A5YDS5"/>
<sequence length="640" mass="71218">MDITNLVVTRRENALLLGDYNAYRASLSRQLLTLRKRLGRTTPKNAKYSPKEPVTPKDVGKNNEYVFIQLFIFTAERAWAHAMHMKSTHTEDNADKGITGSTRQHIISRLHKASNHAKELSKLLSDQVESGANDIDVLEAQAYVYSLVGAEEFEQQAEGMKTNLSTPPEERWRKCLTNFSAARVIYNALLRSTKKDIFKEILAGTIDPSIRYAAYQSRLPRSLAVSAIARQNFPRDNASLVSFVEKVSPDALEDETTTVENKGQGSTETVPSTISWRSRTANIADASVSQALAAVLSAEVRLSSFLQTASPNTPSKEKAAAYDEVLIASQDCADATRHAIEELEKEGVNEGDFRMQDLRVTSLAVSYALIGWRVGRNRVLIGHDDGMVLEEAPVRKPKRTGRVAKQWIEKEEGNSRKLARLRERVVLYDSTMQSIDSVKELRGAMRDAGFVDELESQRAYFQALKCLNIAYSHALLSNPKNALALFARGLECSTASLSQLSAVSEASFPPKLSVTGEQARALHRHLQGLVSQFRALVDLRTSSADSAMATKRRLFSAAPMVERLEEYPNEGVDLSRLVQWPPKVQPVPVKPLFLDVAWNYIDYPGRTPTVVEAEDMMDVDGGVQAEEQQPKKKGWFGFGR</sequence>
<dbReference type="Proteomes" id="UP000799776">
    <property type="component" value="Unassembled WGS sequence"/>
</dbReference>
<name>A0A6A5YDS5_9PEZI</name>
<reference evidence="11" key="1">
    <citation type="journal article" date="2020" name="Stud. Mycol.">
        <title>101 Dothideomycetes genomes: a test case for predicting lifestyles and emergence of pathogens.</title>
        <authorList>
            <person name="Haridas S."/>
            <person name="Albert R."/>
            <person name="Binder M."/>
            <person name="Bloem J."/>
            <person name="Labutti K."/>
            <person name="Salamov A."/>
            <person name="Andreopoulos B."/>
            <person name="Baker S."/>
            <person name="Barry K."/>
            <person name="Bills G."/>
            <person name="Bluhm B."/>
            <person name="Cannon C."/>
            <person name="Castanera R."/>
            <person name="Culley D."/>
            <person name="Daum C."/>
            <person name="Ezra D."/>
            <person name="Gonzalez J."/>
            <person name="Henrissat B."/>
            <person name="Kuo A."/>
            <person name="Liang C."/>
            <person name="Lipzen A."/>
            <person name="Lutzoni F."/>
            <person name="Magnuson J."/>
            <person name="Mondo S."/>
            <person name="Nolan M."/>
            <person name="Ohm R."/>
            <person name="Pangilinan J."/>
            <person name="Park H.-J."/>
            <person name="Ramirez L."/>
            <person name="Alfaro M."/>
            <person name="Sun H."/>
            <person name="Tritt A."/>
            <person name="Yoshinaga Y."/>
            <person name="Zwiers L.-H."/>
            <person name="Turgeon B."/>
            <person name="Goodwin S."/>
            <person name="Spatafora J."/>
            <person name="Crous P."/>
            <person name="Grigoriev I."/>
        </authorList>
    </citation>
    <scope>NUCLEOTIDE SEQUENCE</scope>
    <source>
        <strain evidence="11">CBS 121410</strain>
    </source>
</reference>
<gene>
    <name evidence="11" type="ORF">K490DRAFT_37805</name>
</gene>
<evidence type="ECO:0000256" key="3">
    <source>
        <dbReference type="ARBA" id="ARBA00009352"/>
    </source>
</evidence>
<dbReference type="InterPro" id="IPR026258">
    <property type="entry name" value="SRP68"/>
</dbReference>
<evidence type="ECO:0000256" key="9">
    <source>
        <dbReference type="ARBA" id="ARBA00029498"/>
    </source>
</evidence>
<evidence type="ECO:0000256" key="2">
    <source>
        <dbReference type="ARBA" id="ARBA00004604"/>
    </source>
</evidence>
<dbReference type="PANTHER" id="PTHR12860:SF0">
    <property type="entry name" value="SIGNAL RECOGNITION PARTICLE SUBUNIT SRP68"/>
    <property type="match status" value="1"/>
</dbReference>
<dbReference type="InterPro" id="IPR034652">
    <property type="entry name" value="SRP68-RBD"/>
</dbReference>
<comment type="subcellular location">
    <subcellularLocation>
        <location evidence="1 10">Cytoplasm</location>
    </subcellularLocation>
    <subcellularLocation>
        <location evidence="2">Nucleus</location>
        <location evidence="2">Nucleolus</location>
    </subcellularLocation>
</comment>
<accession>A0A6A5YDS5</accession>
<proteinExistence type="inferred from homology"/>
<dbReference type="GO" id="GO:0005786">
    <property type="term" value="C:signal recognition particle, endoplasmic reticulum targeting"/>
    <property type="evidence" value="ECO:0007669"/>
    <property type="project" value="UniProtKB-KW"/>
</dbReference>
<evidence type="ECO:0000256" key="5">
    <source>
        <dbReference type="ARBA" id="ARBA00022884"/>
    </source>
</evidence>
<evidence type="ECO:0000256" key="4">
    <source>
        <dbReference type="ARBA" id="ARBA00022490"/>
    </source>
</evidence>
<keyword evidence="8 10" id="KW-0687">Ribonucleoprotein</keyword>
<evidence type="ECO:0000256" key="10">
    <source>
        <dbReference type="PIRNR" id="PIRNR038995"/>
    </source>
</evidence>
<evidence type="ECO:0000256" key="6">
    <source>
        <dbReference type="ARBA" id="ARBA00023135"/>
    </source>
</evidence>
<comment type="similarity">
    <text evidence="3 10">Belongs to the SRP68 family.</text>
</comment>
<evidence type="ECO:0000256" key="1">
    <source>
        <dbReference type="ARBA" id="ARBA00004496"/>
    </source>
</evidence>
<dbReference type="GO" id="GO:0005730">
    <property type="term" value="C:nucleolus"/>
    <property type="evidence" value="ECO:0007669"/>
    <property type="project" value="UniProtKB-SubCell"/>
</dbReference>
<organism evidence="11 12">
    <name type="scientific">Saccharata proteae CBS 121410</name>
    <dbReference type="NCBI Taxonomy" id="1314787"/>
    <lineage>
        <taxon>Eukaryota</taxon>
        <taxon>Fungi</taxon>
        <taxon>Dikarya</taxon>
        <taxon>Ascomycota</taxon>
        <taxon>Pezizomycotina</taxon>
        <taxon>Dothideomycetes</taxon>
        <taxon>Dothideomycetes incertae sedis</taxon>
        <taxon>Botryosphaeriales</taxon>
        <taxon>Saccharataceae</taxon>
        <taxon>Saccharata</taxon>
    </lineage>
</organism>
<comment type="function">
    <text evidence="10">Component of the signal recognition particle (SRP) complex, a ribonucleoprotein complex that mediates the cotranslational targeting of secretory and membrane proteins to the endoplasmic reticulum (ER). The SRP complex interacts with the signal sequence in nascent secretory and membrane proteins and directs them to the membrane of the ER.</text>
</comment>
<dbReference type="PANTHER" id="PTHR12860">
    <property type="entry name" value="SIGNAL RECOGNITION PARTICLE 68 KDA PROTEIN"/>
    <property type="match status" value="1"/>
</dbReference>
<dbReference type="Pfam" id="PF16969">
    <property type="entry name" value="SRP68"/>
    <property type="match status" value="1"/>
</dbReference>
<keyword evidence="4 10" id="KW-0963">Cytoplasm</keyword>